<sequence>MLKWIVAWVFVTCMLQLLPSSWGSKTARWLVGVPAVCALVGAVASGLAILFATPDRSTWIRTTVSELGKKLMEEAMQLPVEIPALIGVAISATMMLVYWRRPKKNVPRRRTVADTGNHASNGDHRSVSREDLRRLTRRERQPALQVADLLKKRS</sequence>
<keyword evidence="2" id="KW-1133">Transmembrane helix</keyword>
<accession>A0A517PSY0</accession>
<feature type="transmembrane region" description="Helical" evidence="2">
    <location>
        <begin position="33"/>
        <end position="52"/>
    </location>
</feature>
<feature type="region of interest" description="Disordered" evidence="1">
    <location>
        <begin position="108"/>
        <end position="139"/>
    </location>
</feature>
<dbReference type="EMBL" id="CP036266">
    <property type="protein sequence ID" value="QDT22474.1"/>
    <property type="molecule type" value="Genomic_DNA"/>
</dbReference>
<proteinExistence type="predicted"/>
<evidence type="ECO:0000256" key="1">
    <source>
        <dbReference type="SAM" id="MobiDB-lite"/>
    </source>
</evidence>
<evidence type="ECO:0000313" key="4">
    <source>
        <dbReference type="Proteomes" id="UP000320421"/>
    </source>
</evidence>
<dbReference type="Proteomes" id="UP000320421">
    <property type="component" value="Chromosome"/>
</dbReference>
<feature type="transmembrane region" description="Helical" evidence="2">
    <location>
        <begin position="78"/>
        <end position="99"/>
    </location>
</feature>
<dbReference type="RefSeq" id="WP_145188356.1">
    <property type="nucleotide sequence ID" value="NZ_CP036266.1"/>
</dbReference>
<protein>
    <submittedName>
        <fullName evidence="3">Uncharacterized protein</fullName>
    </submittedName>
</protein>
<dbReference type="AlphaFoldDB" id="A0A517PSY0"/>
<feature type="compositionally biased region" description="Basic and acidic residues" evidence="1">
    <location>
        <begin position="121"/>
        <end position="139"/>
    </location>
</feature>
<keyword evidence="4" id="KW-1185">Reference proteome</keyword>
<organism evidence="3 4">
    <name type="scientific">Gimesia chilikensis</name>
    <dbReference type="NCBI Taxonomy" id="2605989"/>
    <lineage>
        <taxon>Bacteria</taxon>
        <taxon>Pseudomonadati</taxon>
        <taxon>Planctomycetota</taxon>
        <taxon>Planctomycetia</taxon>
        <taxon>Planctomycetales</taxon>
        <taxon>Planctomycetaceae</taxon>
        <taxon>Gimesia</taxon>
    </lineage>
</organism>
<keyword evidence="2" id="KW-0472">Membrane</keyword>
<evidence type="ECO:0000313" key="3">
    <source>
        <dbReference type="EMBL" id="QDT22474.1"/>
    </source>
</evidence>
<reference evidence="3 4" key="1">
    <citation type="submission" date="2019-02" db="EMBL/GenBank/DDBJ databases">
        <title>Deep-cultivation of Planctomycetes and their phenomic and genomic characterization uncovers novel biology.</title>
        <authorList>
            <person name="Wiegand S."/>
            <person name="Jogler M."/>
            <person name="Boedeker C."/>
            <person name="Pinto D."/>
            <person name="Vollmers J."/>
            <person name="Rivas-Marin E."/>
            <person name="Kohn T."/>
            <person name="Peeters S.H."/>
            <person name="Heuer A."/>
            <person name="Rast P."/>
            <person name="Oberbeckmann S."/>
            <person name="Bunk B."/>
            <person name="Jeske O."/>
            <person name="Meyerdierks A."/>
            <person name="Storesund J.E."/>
            <person name="Kallscheuer N."/>
            <person name="Luecker S."/>
            <person name="Lage O.M."/>
            <person name="Pohl T."/>
            <person name="Merkel B.J."/>
            <person name="Hornburger P."/>
            <person name="Mueller R.-W."/>
            <person name="Bruemmer F."/>
            <person name="Labrenz M."/>
            <person name="Spormann A.M."/>
            <person name="Op den Camp H."/>
            <person name="Overmann J."/>
            <person name="Amann R."/>
            <person name="Jetten M.S.M."/>
            <person name="Mascher T."/>
            <person name="Medema M.H."/>
            <person name="Devos D.P."/>
            <person name="Kaster A.-K."/>
            <person name="Ovreas L."/>
            <person name="Rohde M."/>
            <person name="Galperin M.Y."/>
            <person name="Jogler C."/>
        </authorList>
    </citation>
    <scope>NUCLEOTIDE SEQUENCE [LARGE SCALE GENOMIC DNA]</scope>
    <source>
        <strain evidence="3 4">HG66A1</strain>
    </source>
</reference>
<keyword evidence="2" id="KW-0812">Transmembrane</keyword>
<name>A0A517PSY0_9PLAN</name>
<evidence type="ECO:0000256" key="2">
    <source>
        <dbReference type="SAM" id="Phobius"/>
    </source>
</evidence>
<gene>
    <name evidence="3" type="ORF">HG66A1_42820</name>
</gene>